<comment type="caution">
    <text evidence="1">The sequence shown here is derived from an EMBL/GenBank/DDBJ whole genome shotgun (WGS) entry which is preliminary data.</text>
</comment>
<protein>
    <submittedName>
        <fullName evidence="1">Nucleoid associated protein NdpA</fullName>
    </submittedName>
</protein>
<name>A0A4R7B9N7_9NEIS</name>
<gene>
    <name evidence="1" type="ORF">DFP86_104212</name>
</gene>
<accession>A0A4R7B9N7</accession>
<evidence type="ECO:0000313" key="1">
    <source>
        <dbReference type="EMBL" id="TDR80712.1"/>
    </source>
</evidence>
<dbReference type="EMBL" id="SNZP01000004">
    <property type="protein sequence ID" value="TDR80712.1"/>
    <property type="molecule type" value="Genomic_DNA"/>
</dbReference>
<dbReference type="RefSeq" id="WP_133679331.1">
    <property type="nucleotide sequence ID" value="NZ_SNZP01000004.1"/>
</dbReference>
<dbReference type="AlphaFoldDB" id="A0A4R7B9N7"/>
<proteinExistence type="predicted"/>
<organism evidence="1 2">
    <name type="scientific">Paludibacterium purpuratum</name>
    <dbReference type="NCBI Taxonomy" id="1144873"/>
    <lineage>
        <taxon>Bacteria</taxon>
        <taxon>Pseudomonadati</taxon>
        <taxon>Pseudomonadota</taxon>
        <taxon>Betaproteobacteria</taxon>
        <taxon>Neisseriales</taxon>
        <taxon>Chromobacteriaceae</taxon>
        <taxon>Paludibacterium</taxon>
    </lineage>
</organism>
<dbReference type="InterPro" id="IPR007358">
    <property type="entry name" value="Nucleoid_associated_NdpA"/>
</dbReference>
<dbReference type="OrthoDB" id="9153118at2"/>
<dbReference type="Proteomes" id="UP000295611">
    <property type="component" value="Unassembled WGS sequence"/>
</dbReference>
<dbReference type="Pfam" id="PF04245">
    <property type="entry name" value="NA37"/>
    <property type="match status" value="1"/>
</dbReference>
<evidence type="ECO:0000313" key="2">
    <source>
        <dbReference type="Proteomes" id="UP000295611"/>
    </source>
</evidence>
<reference evidence="1 2" key="1">
    <citation type="submission" date="2019-03" db="EMBL/GenBank/DDBJ databases">
        <title>Genomic Encyclopedia of Type Strains, Phase III (KMG-III): the genomes of soil and plant-associated and newly described type strains.</title>
        <authorList>
            <person name="Whitman W."/>
        </authorList>
    </citation>
    <scope>NUCLEOTIDE SEQUENCE [LARGE SCALE GENOMIC DNA]</scope>
    <source>
        <strain evidence="1 2">CECT 8976</strain>
    </source>
</reference>
<sequence>MLLDDSSVARLAVHRVGNQSRGEVLQLSDRTPAVDEAVSGLLLNGYLKGIVSDKKKYQFFHETDLKLNEIYCYSRQFFNGELDFLEVSQRIARHLYARSVHPNISAGDLFVILFDGLSDGERNVRALGVFKAEIREDFLSVVESGDVFDIRHASGINPRLIDKGALILENGPIVYAVDRQGQQAKFWLDDFLKAMRVPDAVSKSRMMASAVQQISTDIDDPMQQAQFKEACLALCEESQTVSSGQVMAVAEKFVPWEQATQAFDAAAESCGVRRDDHDTLPGAGMAKRLERTLSKYGVGHGISVLLPAGITLKNIHSSADGEGGLTLTLALRQRDVGA</sequence>
<keyword evidence="2" id="KW-1185">Reference proteome</keyword>
<dbReference type="GO" id="GO:0009295">
    <property type="term" value="C:nucleoid"/>
    <property type="evidence" value="ECO:0007669"/>
    <property type="project" value="InterPro"/>
</dbReference>